<dbReference type="EMBL" id="FXAZ01000006">
    <property type="protein sequence ID" value="SMG55395.1"/>
    <property type="molecule type" value="Genomic_DNA"/>
</dbReference>
<keyword evidence="2" id="KW-1185">Reference proteome</keyword>
<sequence length="421" mass="47203">MLDSQLLEEKLRKIESGELPPTHLPDGTLIDENNKWNETTFAYFETYIKHEGMEAPLTHYDSWVKETYGRTKWEGFVKTSGEVTMGFTKGLLTGIIEGIVDTAGFAYQLVVDPQQVGEDMLYAAEYLIQNPDMVIEAAKQMYANFESASPEEKAEMIGKVSSILVPGMGVTKAGKAAKVPEALSSMTQAVKTSKVMNVLANPVKKFKAFDWKSYTIRFQDWVQSLKPGRFAVTPEGMLIRMPDEKSSVVRRIDAGDGKKIEGMSKANLDKIRETAPDYYKELIDKHGDKGRYYARSPEEYESLAKDPAKNFKINEKSKIERLAGLELEARGDLPGPVVRDTNPAGAEFIDATGVKWDVKGWYSKFAPKGYTLEKAIADIEESLSKGENVIIDSSKMFPEHITEVRKAVKELGLSEKLLWWP</sequence>
<evidence type="ECO:0000313" key="2">
    <source>
        <dbReference type="Proteomes" id="UP000193834"/>
    </source>
</evidence>
<proteinExistence type="predicted"/>
<protein>
    <recommendedName>
        <fullName evidence="3">Pre-toxin TG domain-containing protein</fullName>
    </recommendedName>
</protein>
<evidence type="ECO:0008006" key="3">
    <source>
        <dbReference type="Google" id="ProtNLM"/>
    </source>
</evidence>
<dbReference type="STRING" id="1852522.SAMN06295960_3903"/>
<gene>
    <name evidence="1" type="ORF">SAMN06295960_3903</name>
</gene>
<accession>A0A1X7LNK4</accession>
<organism evidence="1 2">
    <name type="scientific">Paenibacillus aquistagni</name>
    <dbReference type="NCBI Taxonomy" id="1852522"/>
    <lineage>
        <taxon>Bacteria</taxon>
        <taxon>Bacillati</taxon>
        <taxon>Bacillota</taxon>
        <taxon>Bacilli</taxon>
        <taxon>Bacillales</taxon>
        <taxon>Paenibacillaceae</taxon>
        <taxon>Paenibacillus</taxon>
    </lineage>
</organism>
<dbReference type="AlphaFoldDB" id="A0A1X7LNK4"/>
<name>A0A1X7LNK4_9BACL</name>
<reference evidence="1 2" key="1">
    <citation type="submission" date="2017-04" db="EMBL/GenBank/DDBJ databases">
        <authorList>
            <person name="Afonso C.L."/>
            <person name="Miller P.J."/>
            <person name="Scott M.A."/>
            <person name="Spackman E."/>
            <person name="Goraichik I."/>
            <person name="Dimitrov K.M."/>
            <person name="Suarez D.L."/>
            <person name="Swayne D.E."/>
        </authorList>
    </citation>
    <scope>NUCLEOTIDE SEQUENCE [LARGE SCALE GENOMIC DNA]</scope>
    <source>
        <strain evidence="1 2">11</strain>
    </source>
</reference>
<dbReference type="Proteomes" id="UP000193834">
    <property type="component" value="Unassembled WGS sequence"/>
</dbReference>
<evidence type="ECO:0000313" key="1">
    <source>
        <dbReference type="EMBL" id="SMG55395.1"/>
    </source>
</evidence>